<organism evidence="2 3">
    <name type="scientific">Ciona savignyi</name>
    <name type="common">Pacific transparent sea squirt</name>
    <dbReference type="NCBI Taxonomy" id="51511"/>
    <lineage>
        <taxon>Eukaryota</taxon>
        <taxon>Metazoa</taxon>
        <taxon>Chordata</taxon>
        <taxon>Tunicata</taxon>
        <taxon>Ascidiacea</taxon>
        <taxon>Phlebobranchia</taxon>
        <taxon>Cionidae</taxon>
        <taxon>Ciona</taxon>
    </lineage>
</organism>
<keyword evidence="3" id="KW-1185">Reference proteome</keyword>
<sequence>MVKRSQEDKFTKQAVTPAMSVILSSPSRKRRLTAEGSSKVAVQVSPPQKPTTYLVTTIRKLPSMKPPQAVDVKPHLSHHTSSHILSKDISTTKLQHGVKLKTLCNVASLRSLQAHSDAKQPRKHFVLKSVVKPTGPTTAALVESRKSYEARQTRQTGAKY</sequence>
<name>H2Z8N0_CIOSA</name>
<feature type="region of interest" description="Disordered" evidence="1">
    <location>
        <begin position="26"/>
        <end position="46"/>
    </location>
</feature>
<reference evidence="3" key="1">
    <citation type="submission" date="2003-08" db="EMBL/GenBank/DDBJ databases">
        <authorList>
            <person name="Birren B."/>
            <person name="Nusbaum C."/>
            <person name="Abebe A."/>
            <person name="Abouelleil A."/>
            <person name="Adekoya E."/>
            <person name="Ait-zahra M."/>
            <person name="Allen N."/>
            <person name="Allen T."/>
            <person name="An P."/>
            <person name="Anderson M."/>
            <person name="Anderson S."/>
            <person name="Arachchi H."/>
            <person name="Armbruster J."/>
            <person name="Bachantsang P."/>
            <person name="Baldwin J."/>
            <person name="Barry A."/>
            <person name="Bayul T."/>
            <person name="Blitshsteyn B."/>
            <person name="Bloom T."/>
            <person name="Blye J."/>
            <person name="Boguslavskiy L."/>
            <person name="Borowsky M."/>
            <person name="Boukhgalter B."/>
            <person name="Brunache A."/>
            <person name="Butler J."/>
            <person name="Calixte N."/>
            <person name="Calvo S."/>
            <person name="Camarata J."/>
            <person name="Campo K."/>
            <person name="Chang J."/>
            <person name="Cheshatsang Y."/>
            <person name="Citroen M."/>
            <person name="Collymore A."/>
            <person name="Considine T."/>
            <person name="Cook A."/>
            <person name="Cooke P."/>
            <person name="Corum B."/>
            <person name="Cuomo C."/>
            <person name="David R."/>
            <person name="Dawoe T."/>
            <person name="Degray S."/>
            <person name="Dodge S."/>
            <person name="Dooley K."/>
            <person name="Dorje P."/>
            <person name="Dorjee K."/>
            <person name="Dorris L."/>
            <person name="Duffey N."/>
            <person name="Dupes A."/>
            <person name="Elkins T."/>
            <person name="Engels R."/>
            <person name="Erickson J."/>
            <person name="Farina A."/>
            <person name="Faro S."/>
            <person name="Ferreira P."/>
            <person name="Fischer H."/>
            <person name="Fitzgerald M."/>
            <person name="Foley K."/>
            <person name="Gage D."/>
            <person name="Galagan J."/>
            <person name="Gearin G."/>
            <person name="Gnerre S."/>
            <person name="Gnirke A."/>
            <person name="Goyette A."/>
            <person name="Graham J."/>
            <person name="Grandbois E."/>
            <person name="Gyaltsen K."/>
            <person name="Hafez N."/>
            <person name="Hagopian D."/>
            <person name="Hagos B."/>
            <person name="Hall J."/>
            <person name="Hatcher B."/>
            <person name="Heller A."/>
            <person name="Higgins H."/>
            <person name="Honan T."/>
            <person name="Horn A."/>
            <person name="Houde N."/>
            <person name="Hughes L."/>
            <person name="Hulme W."/>
            <person name="Husby E."/>
            <person name="Iliev I."/>
            <person name="Jaffe D."/>
            <person name="Jones C."/>
            <person name="Kamal M."/>
            <person name="Kamat A."/>
            <person name="Kamvysselis M."/>
            <person name="Karlsson E."/>
            <person name="Kells C."/>
            <person name="Kieu A."/>
            <person name="Kisner P."/>
            <person name="Kodira C."/>
            <person name="Kulbokas E."/>
            <person name="Labutti K."/>
            <person name="Lama D."/>
            <person name="Landers T."/>
            <person name="Leger J."/>
            <person name="Levine S."/>
            <person name="Lewis D."/>
            <person name="Lewis T."/>
            <person name="Lindblad-toh K."/>
            <person name="Liu X."/>
            <person name="Lokyitsang T."/>
            <person name="Lokyitsang Y."/>
            <person name="Lucien O."/>
            <person name="Lui A."/>
            <person name="Ma L.J."/>
            <person name="Mabbitt R."/>
            <person name="Macdonald J."/>
            <person name="Maclean C."/>
            <person name="Major J."/>
            <person name="Manning J."/>
            <person name="Marabella R."/>
            <person name="Maru K."/>
            <person name="Matthews C."/>
            <person name="Mauceli E."/>
            <person name="Mccarthy M."/>
            <person name="Mcdonough S."/>
            <person name="Mcghee T."/>
            <person name="Meldrim J."/>
            <person name="Meneus L."/>
            <person name="Mesirov J."/>
            <person name="Mihalev A."/>
            <person name="Mihova T."/>
            <person name="Mikkelsen T."/>
            <person name="Mlenga V."/>
            <person name="Moru K."/>
            <person name="Mozes J."/>
            <person name="Mulrain L."/>
            <person name="Munson G."/>
            <person name="Naylor J."/>
            <person name="Newes C."/>
            <person name="Nguyen C."/>
            <person name="Nguyen N."/>
            <person name="Nguyen T."/>
            <person name="Nicol R."/>
            <person name="Nielsen C."/>
            <person name="Nizzari M."/>
            <person name="Norbu C."/>
            <person name="Norbu N."/>
            <person name="O'donnell P."/>
            <person name="Okoawo O."/>
            <person name="O'leary S."/>
            <person name="Omotosho B."/>
            <person name="O'neill K."/>
            <person name="Osman S."/>
            <person name="Parker S."/>
            <person name="Perrin D."/>
            <person name="Phunkhang P."/>
            <person name="Piqani B."/>
            <person name="Purcell S."/>
            <person name="Rachupka T."/>
            <person name="Ramasamy U."/>
            <person name="Rameau R."/>
            <person name="Ray V."/>
            <person name="Raymond C."/>
            <person name="Retta R."/>
            <person name="Richardson S."/>
            <person name="Rise C."/>
            <person name="Rodriguez J."/>
            <person name="Rogers J."/>
            <person name="Rogov P."/>
            <person name="Rutman M."/>
            <person name="Schupbach R."/>
            <person name="Seaman C."/>
            <person name="Settipalli S."/>
            <person name="Sharpe T."/>
            <person name="Sheridan J."/>
            <person name="Sherpa N."/>
            <person name="Shi J."/>
            <person name="Smirnov S."/>
            <person name="Smith C."/>
            <person name="Sougnez C."/>
            <person name="Spencer B."/>
            <person name="Stalker J."/>
            <person name="Stange-thomann N."/>
            <person name="Stavropoulos S."/>
            <person name="Stetson K."/>
            <person name="Stone C."/>
            <person name="Stone S."/>
            <person name="Stubbs M."/>
            <person name="Talamas J."/>
            <person name="Tchuinga P."/>
            <person name="Tenzing P."/>
            <person name="Tesfaye S."/>
            <person name="Theodore J."/>
            <person name="Thoulutsang Y."/>
            <person name="Topham K."/>
            <person name="Towey S."/>
            <person name="Tsamla T."/>
            <person name="Tsomo N."/>
            <person name="Vallee D."/>
            <person name="Vassiliev H."/>
            <person name="Venkataraman V."/>
            <person name="Vinson J."/>
            <person name="Vo A."/>
            <person name="Wade C."/>
            <person name="Wang S."/>
            <person name="Wangchuk T."/>
            <person name="Wangdi T."/>
            <person name="Whittaker C."/>
            <person name="Wilkinson J."/>
            <person name="Wu Y."/>
            <person name="Wyman D."/>
            <person name="Yadav S."/>
            <person name="Yang S."/>
            <person name="Yang X."/>
            <person name="Yeager S."/>
            <person name="Yee E."/>
            <person name="Young G."/>
            <person name="Zainoun J."/>
            <person name="Zembeck L."/>
            <person name="Zimmer A."/>
            <person name="Zody M."/>
            <person name="Lander E."/>
        </authorList>
    </citation>
    <scope>NUCLEOTIDE SEQUENCE [LARGE SCALE GENOMIC DNA]</scope>
</reference>
<accession>H2Z8N0</accession>
<feature type="compositionally biased region" description="Basic and acidic residues" evidence="1">
    <location>
        <begin position="143"/>
        <end position="152"/>
    </location>
</feature>
<dbReference type="Proteomes" id="UP000007875">
    <property type="component" value="Unassembled WGS sequence"/>
</dbReference>
<reference evidence="2" key="3">
    <citation type="submission" date="2025-09" db="UniProtKB">
        <authorList>
            <consortium name="Ensembl"/>
        </authorList>
    </citation>
    <scope>IDENTIFICATION</scope>
</reference>
<feature type="region of interest" description="Disordered" evidence="1">
    <location>
        <begin position="136"/>
        <end position="160"/>
    </location>
</feature>
<evidence type="ECO:0000313" key="2">
    <source>
        <dbReference type="Ensembl" id="ENSCSAVP00000013942.1"/>
    </source>
</evidence>
<evidence type="ECO:0000256" key="1">
    <source>
        <dbReference type="SAM" id="MobiDB-lite"/>
    </source>
</evidence>
<feature type="region of interest" description="Disordered" evidence="1">
    <location>
        <begin position="65"/>
        <end position="88"/>
    </location>
</feature>
<protein>
    <submittedName>
        <fullName evidence="2">Uncharacterized protein</fullName>
    </submittedName>
</protein>
<dbReference type="HOGENOM" id="CLU_1651566_0_0_1"/>
<reference evidence="2" key="2">
    <citation type="submission" date="2025-08" db="UniProtKB">
        <authorList>
            <consortium name="Ensembl"/>
        </authorList>
    </citation>
    <scope>IDENTIFICATION</scope>
</reference>
<proteinExistence type="predicted"/>
<dbReference type="AlphaFoldDB" id="H2Z8N0"/>
<evidence type="ECO:0000313" key="3">
    <source>
        <dbReference type="Proteomes" id="UP000007875"/>
    </source>
</evidence>
<dbReference type="Ensembl" id="ENSCSAVT00000014102.1">
    <property type="protein sequence ID" value="ENSCSAVP00000013942.1"/>
    <property type="gene ID" value="ENSCSAVG00000008176.1"/>
</dbReference>